<accession>A0A9P5ASI7</accession>
<feature type="compositionally biased region" description="Basic and acidic residues" evidence="1">
    <location>
        <begin position="315"/>
        <end position="324"/>
    </location>
</feature>
<feature type="region of interest" description="Disordered" evidence="1">
    <location>
        <begin position="302"/>
        <end position="324"/>
    </location>
</feature>
<organism evidence="2 3">
    <name type="scientific">Fusarium beomiforme</name>
    <dbReference type="NCBI Taxonomy" id="44412"/>
    <lineage>
        <taxon>Eukaryota</taxon>
        <taxon>Fungi</taxon>
        <taxon>Dikarya</taxon>
        <taxon>Ascomycota</taxon>
        <taxon>Pezizomycotina</taxon>
        <taxon>Sordariomycetes</taxon>
        <taxon>Hypocreomycetidae</taxon>
        <taxon>Hypocreales</taxon>
        <taxon>Nectriaceae</taxon>
        <taxon>Fusarium</taxon>
        <taxon>Fusarium burgessii species complex</taxon>
    </lineage>
</organism>
<dbReference type="EMBL" id="PVQB02000062">
    <property type="protein sequence ID" value="KAF4344175.1"/>
    <property type="molecule type" value="Genomic_DNA"/>
</dbReference>
<dbReference type="AlphaFoldDB" id="A0A9P5ASI7"/>
<gene>
    <name evidence="2" type="ORF">FBEOM_1853</name>
</gene>
<name>A0A9P5ASI7_9HYPO</name>
<reference evidence="2" key="1">
    <citation type="journal article" date="2017" name="Mycologia">
        <title>Fusarium algeriense, sp. nov., a novel toxigenic crown rot pathogen of durum wheat from Algeria is nested in the Fusarium burgessii species complex.</title>
        <authorList>
            <person name="Laraba I."/>
            <person name="Keddad A."/>
            <person name="Boureghda H."/>
            <person name="Abdallah N."/>
            <person name="Vaughan M.M."/>
            <person name="Proctor R.H."/>
            <person name="Busman M."/>
            <person name="O'Donnell K."/>
        </authorList>
    </citation>
    <scope>NUCLEOTIDE SEQUENCE</scope>
    <source>
        <strain evidence="2">NRRL 25174</strain>
    </source>
</reference>
<proteinExistence type="predicted"/>
<protein>
    <submittedName>
        <fullName evidence="2">Uncharacterized protein</fullName>
    </submittedName>
</protein>
<dbReference type="OrthoDB" id="5102578at2759"/>
<evidence type="ECO:0000256" key="1">
    <source>
        <dbReference type="SAM" id="MobiDB-lite"/>
    </source>
</evidence>
<comment type="caution">
    <text evidence="2">The sequence shown here is derived from an EMBL/GenBank/DDBJ whole genome shotgun (WGS) entry which is preliminary data.</text>
</comment>
<keyword evidence="3" id="KW-1185">Reference proteome</keyword>
<reference evidence="2" key="2">
    <citation type="submission" date="2020-02" db="EMBL/GenBank/DDBJ databases">
        <title>Identification and distribution of gene clusters putatively required for synthesis of sphingolipid metabolism inhibitors in phylogenetically diverse species of the filamentous fungus Fusarium.</title>
        <authorList>
            <person name="Kim H.-S."/>
            <person name="Busman M."/>
            <person name="Brown D.W."/>
            <person name="Divon H."/>
            <person name="Uhlig S."/>
            <person name="Proctor R.H."/>
        </authorList>
    </citation>
    <scope>NUCLEOTIDE SEQUENCE</scope>
    <source>
        <strain evidence="2">NRRL 25174</strain>
    </source>
</reference>
<sequence>MDHNNSTPPSRCDFTLTAEDFLEETSKGDKKWRRTQVRRVLVAFDEAKEVMSRRAIRELFKYLETGNWVHDAQCTSDHPLYKRIKGQSGYNGGKPLLYYPIFFVLRAIYGSKNAVEGLYQDMSRHWGVQIDMHKPFYPRLEDSERELPLILGHKPDHVKLTHLDEPEESYISEPSFTSSIFSVVDLPHSSDVDDSKSDISAAADMNNVTEPESTSNGHVLQNYEDQLSIIRNDFEQRFTEFQTQLKNDATRNQEDVERRLSAVKKDTEQMHYHAEKAQQCSKGAEHHATAALKIAEGMLERLNASAKQPAPSGLEEGRPSKRIR</sequence>
<evidence type="ECO:0000313" key="2">
    <source>
        <dbReference type="EMBL" id="KAF4344175.1"/>
    </source>
</evidence>
<evidence type="ECO:0000313" key="3">
    <source>
        <dbReference type="Proteomes" id="UP000730481"/>
    </source>
</evidence>
<dbReference type="Proteomes" id="UP000730481">
    <property type="component" value="Unassembled WGS sequence"/>
</dbReference>